<feature type="domain" description="Pre-toxin TG" evidence="4">
    <location>
        <begin position="8"/>
        <end position="58"/>
    </location>
</feature>
<protein>
    <recommendedName>
        <fullName evidence="4">Pre-toxin TG domain-containing protein</fullName>
    </recommendedName>
</protein>
<dbReference type="Pfam" id="PF14449">
    <property type="entry name" value="PT-TG"/>
    <property type="match status" value="1"/>
</dbReference>
<evidence type="ECO:0000256" key="3">
    <source>
        <dbReference type="SAM" id="MobiDB-lite"/>
    </source>
</evidence>
<feature type="compositionally biased region" description="Pro residues" evidence="3">
    <location>
        <begin position="58"/>
        <end position="70"/>
    </location>
</feature>
<proteinExistence type="predicted"/>
<gene>
    <name evidence="5" type="ORF">BJ965_001061</name>
</gene>
<dbReference type="EMBL" id="JACHMS010000001">
    <property type="protein sequence ID" value="MBB4711179.1"/>
    <property type="molecule type" value="Genomic_DNA"/>
</dbReference>
<evidence type="ECO:0000256" key="1">
    <source>
        <dbReference type="ARBA" id="ARBA00004613"/>
    </source>
</evidence>
<keyword evidence="6" id="KW-1185">Reference proteome</keyword>
<dbReference type="RefSeq" id="WP_184907576.1">
    <property type="nucleotide sequence ID" value="NZ_JACHMS010000001.1"/>
</dbReference>
<feature type="region of interest" description="Disordered" evidence="3">
    <location>
        <begin position="51"/>
        <end position="70"/>
    </location>
</feature>
<dbReference type="InterPro" id="IPR027797">
    <property type="entry name" value="PT-TG_dom"/>
</dbReference>
<sequence length="70" mass="7413">MGIFRRTETASDAADRTTRILQGVEDAYAARTGDPVDGGPLDEFEQTVLGGAVAPPGVDYPPPGHGYPRR</sequence>
<accession>A0A7W7DJN7</accession>
<evidence type="ECO:0000256" key="2">
    <source>
        <dbReference type="ARBA" id="ARBA00022525"/>
    </source>
</evidence>
<evidence type="ECO:0000313" key="5">
    <source>
        <dbReference type="EMBL" id="MBB4711179.1"/>
    </source>
</evidence>
<evidence type="ECO:0000313" key="6">
    <source>
        <dbReference type="Proteomes" id="UP000565089"/>
    </source>
</evidence>
<keyword evidence="2" id="KW-0964">Secreted</keyword>
<comment type="caution">
    <text evidence="5">The sequence shown here is derived from an EMBL/GenBank/DDBJ whole genome shotgun (WGS) entry which is preliminary data.</text>
</comment>
<name>A0A7W7DJN7_9ACTN</name>
<organism evidence="5 6">
    <name type="scientific">Streptomyces luteogriseus</name>
    <dbReference type="NCBI Taxonomy" id="68233"/>
    <lineage>
        <taxon>Bacteria</taxon>
        <taxon>Bacillati</taxon>
        <taxon>Actinomycetota</taxon>
        <taxon>Actinomycetes</taxon>
        <taxon>Kitasatosporales</taxon>
        <taxon>Streptomycetaceae</taxon>
        <taxon>Streptomyces</taxon>
    </lineage>
</organism>
<dbReference type="GeneID" id="95793086"/>
<reference evidence="5 6" key="1">
    <citation type="submission" date="2020-08" db="EMBL/GenBank/DDBJ databases">
        <title>Sequencing the genomes of 1000 actinobacteria strains.</title>
        <authorList>
            <person name="Klenk H.-P."/>
        </authorList>
    </citation>
    <scope>NUCLEOTIDE SEQUENCE [LARGE SCALE GENOMIC DNA]</scope>
    <source>
        <strain evidence="5 6">DSM 40483</strain>
    </source>
</reference>
<evidence type="ECO:0000259" key="4">
    <source>
        <dbReference type="Pfam" id="PF14449"/>
    </source>
</evidence>
<dbReference type="AlphaFoldDB" id="A0A7W7DJN7"/>
<dbReference type="GO" id="GO:0005576">
    <property type="term" value="C:extracellular region"/>
    <property type="evidence" value="ECO:0007669"/>
    <property type="project" value="UniProtKB-SubCell"/>
</dbReference>
<comment type="subcellular location">
    <subcellularLocation>
        <location evidence="1">Secreted</location>
    </subcellularLocation>
</comment>
<dbReference type="Proteomes" id="UP000565089">
    <property type="component" value="Unassembled WGS sequence"/>
</dbReference>